<dbReference type="Proteomes" id="UP000024635">
    <property type="component" value="Unassembled WGS sequence"/>
</dbReference>
<name>A0A016S4K8_9BILA</name>
<keyword evidence="2" id="KW-1185">Reference proteome</keyword>
<evidence type="ECO:0000313" key="2">
    <source>
        <dbReference type="Proteomes" id="UP000024635"/>
    </source>
</evidence>
<organism evidence="1 2">
    <name type="scientific">Ancylostoma ceylanicum</name>
    <dbReference type="NCBI Taxonomy" id="53326"/>
    <lineage>
        <taxon>Eukaryota</taxon>
        <taxon>Metazoa</taxon>
        <taxon>Ecdysozoa</taxon>
        <taxon>Nematoda</taxon>
        <taxon>Chromadorea</taxon>
        <taxon>Rhabditida</taxon>
        <taxon>Rhabditina</taxon>
        <taxon>Rhabditomorpha</taxon>
        <taxon>Strongyloidea</taxon>
        <taxon>Ancylostomatidae</taxon>
        <taxon>Ancylostomatinae</taxon>
        <taxon>Ancylostoma</taxon>
    </lineage>
</organism>
<dbReference type="AlphaFoldDB" id="A0A016S4K8"/>
<dbReference type="EMBL" id="JARK01001631">
    <property type="protein sequence ID" value="EYB85580.1"/>
    <property type="molecule type" value="Genomic_DNA"/>
</dbReference>
<evidence type="ECO:0000313" key="1">
    <source>
        <dbReference type="EMBL" id="EYB85580.1"/>
    </source>
</evidence>
<proteinExistence type="predicted"/>
<gene>
    <name evidence="1" type="primary">Acey_s0295.g1648</name>
    <name evidence="1" type="ORF">Y032_0295g1648</name>
</gene>
<protein>
    <submittedName>
        <fullName evidence="1">Uncharacterized protein</fullName>
    </submittedName>
</protein>
<sequence length="66" mass="7202">MKPNKGQNYMHINVDSSRNDTATVGVDGYGLSTVSKSTQRDRAAQAGILSGTTNYGVFLTVIQFRY</sequence>
<comment type="caution">
    <text evidence="1">The sequence shown here is derived from an EMBL/GenBank/DDBJ whole genome shotgun (WGS) entry which is preliminary data.</text>
</comment>
<reference evidence="2" key="1">
    <citation type="journal article" date="2015" name="Nat. Genet.">
        <title>The genome and transcriptome of the zoonotic hookworm Ancylostoma ceylanicum identify infection-specific gene families.</title>
        <authorList>
            <person name="Schwarz E.M."/>
            <person name="Hu Y."/>
            <person name="Antoshechkin I."/>
            <person name="Miller M.M."/>
            <person name="Sternberg P.W."/>
            <person name="Aroian R.V."/>
        </authorList>
    </citation>
    <scope>NUCLEOTIDE SEQUENCE</scope>
    <source>
        <strain evidence="2">HY135</strain>
    </source>
</reference>
<accession>A0A016S4K8</accession>